<gene>
    <name evidence="3" type="ORF">Ahy_B10g101054</name>
</gene>
<dbReference type="AlphaFoldDB" id="A0A444WYD5"/>
<feature type="transmembrane region" description="Helical" evidence="1">
    <location>
        <begin position="201"/>
        <end position="223"/>
    </location>
</feature>
<dbReference type="Proteomes" id="UP000289738">
    <property type="component" value="Chromosome B10"/>
</dbReference>
<protein>
    <recommendedName>
        <fullName evidence="2">DUF7865 domain-containing protein</fullName>
    </recommendedName>
</protein>
<name>A0A444WYD5_ARAHY</name>
<feature type="domain" description="DUF7865" evidence="2">
    <location>
        <begin position="86"/>
        <end position="216"/>
    </location>
</feature>
<accession>A0A444WYD5</accession>
<sequence length="228" mass="26321">MALKQPQCREFAVIFENKRAQTPISTESVEIRSESPLSALQELCHVAPCRTSSHQYYVRTSHVKIQINHHLINRNRRCSTVEPMGSSSAFFVICILHSLIAITCGALMMFYMKEVYTFGHGVQTATKLLGSTPHDQLLIKTSDSFSGLLLVAIGFLLFMVSFVKDRDFQSFFAKGCMILHVFMAIWRIYFERKVEDLAWDWLRQTVGDIVLALSWVFFLVYSWREKYD</sequence>
<evidence type="ECO:0000259" key="2">
    <source>
        <dbReference type="Pfam" id="PF25266"/>
    </source>
</evidence>
<feature type="transmembrane region" description="Helical" evidence="1">
    <location>
        <begin position="145"/>
        <end position="164"/>
    </location>
</feature>
<comment type="caution">
    <text evidence="3">The sequence shown here is derived from an EMBL/GenBank/DDBJ whole genome shotgun (WGS) entry which is preliminary data.</text>
</comment>
<reference evidence="3 4" key="1">
    <citation type="submission" date="2019-01" db="EMBL/GenBank/DDBJ databases">
        <title>Sequencing of cultivated peanut Arachis hypogaea provides insights into genome evolution and oil improvement.</title>
        <authorList>
            <person name="Chen X."/>
        </authorList>
    </citation>
    <scope>NUCLEOTIDE SEQUENCE [LARGE SCALE GENOMIC DNA]</scope>
    <source>
        <strain evidence="4">cv. Fuhuasheng</strain>
        <tissue evidence="3">Leaves</tissue>
    </source>
</reference>
<keyword evidence="1" id="KW-0472">Membrane</keyword>
<feature type="transmembrane region" description="Helical" evidence="1">
    <location>
        <begin position="171"/>
        <end position="189"/>
    </location>
</feature>
<dbReference type="PANTHER" id="PTHR34274:SF7">
    <property type="entry name" value="TRANSMEMBRANE PROTEIN"/>
    <property type="match status" value="1"/>
</dbReference>
<keyword evidence="1" id="KW-0812">Transmembrane</keyword>
<feature type="transmembrane region" description="Helical" evidence="1">
    <location>
        <begin position="89"/>
        <end position="112"/>
    </location>
</feature>
<dbReference type="InterPro" id="IPR057187">
    <property type="entry name" value="DUF7865"/>
</dbReference>
<dbReference type="Gramene" id="arahy.Tifrunner.gnm2.ann2.Ah20g052300.1">
    <property type="protein sequence ID" value="arahy.Tifrunner.gnm2.ann2.Ah20g052300.1-CDS"/>
    <property type="gene ID" value="arahy.Tifrunner.gnm2.ann2.Ah20g052300"/>
</dbReference>
<proteinExistence type="predicted"/>
<keyword evidence="4" id="KW-1185">Reference proteome</keyword>
<evidence type="ECO:0000256" key="1">
    <source>
        <dbReference type="SAM" id="Phobius"/>
    </source>
</evidence>
<dbReference type="Pfam" id="PF25266">
    <property type="entry name" value="DUF7865"/>
    <property type="match status" value="1"/>
</dbReference>
<evidence type="ECO:0000313" key="4">
    <source>
        <dbReference type="Proteomes" id="UP000289738"/>
    </source>
</evidence>
<dbReference type="EMBL" id="SDMP01000020">
    <property type="protein sequence ID" value="RYQ82468.1"/>
    <property type="molecule type" value="Genomic_DNA"/>
</dbReference>
<keyword evidence="1" id="KW-1133">Transmembrane helix</keyword>
<dbReference type="STRING" id="3818.A0A444WYD5"/>
<dbReference type="PANTHER" id="PTHR34274">
    <property type="entry name" value="TRANSMEMBRANE PROTEIN"/>
    <property type="match status" value="1"/>
</dbReference>
<evidence type="ECO:0000313" key="3">
    <source>
        <dbReference type="EMBL" id="RYQ82468.1"/>
    </source>
</evidence>
<organism evidence="3 4">
    <name type="scientific">Arachis hypogaea</name>
    <name type="common">Peanut</name>
    <dbReference type="NCBI Taxonomy" id="3818"/>
    <lineage>
        <taxon>Eukaryota</taxon>
        <taxon>Viridiplantae</taxon>
        <taxon>Streptophyta</taxon>
        <taxon>Embryophyta</taxon>
        <taxon>Tracheophyta</taxon>
        <taxon>Spermatophyta</taxon>
        <taxon>Magnoliopsida</taxon>
        <taxon>eudicotyledons</taxon>
        <taxon>Gunneridae</taxon>
        <taxon>Pentapetalae</taxon>
        <taxon>rosids</taxon>
        <taxon>fabids</taxon>
        <taxon>Fabales</taxon>
        <taxon>Fabaceae</taxon>
        <taxon>Papilionoideae</taxon>
        <taxon>50 kb inversion clade</taxon>
        <taxon>dalbergioids sensu lato</taxon>
        <taxon>Dalbergieae</taxon>
        <taxon>Pterocarpus clade</taxon>
        <taxon>Arachis</taxon>
    </lineage>
</organism>